<feature type="domain" description="Reverse transcriptase Ty1/copia-type" evidence="1">
    <location>
        <begin position="62"/>
        <end position="123"/>
    </location>
</feature>
<organism evidence="2">
    <name type="scientific">Tanacetum cinerariifolium</name>
    <name type="common">Dalmatian daisy</name>
    <name type="synonym">Chrysanthemum cinerariifolium</name>
    <dbReference type="NCBI Taxonomy" id="118510"/>
    <lineage>
        <taxon>Eukaryota</taxon>
        <taxon>Viridiplantae</taxon>
        <taxon>Streptophyta</taxon>
        <taxon>Embryophyta</taxon>
        <taxon>Tracheophyta</taxon>
        <taxon>Spermatophyta</taxon>
        <taxon>Magnoliopsida</taxon>
        <taxon>eudicotyledons</taxon>
        <taxon>Gunneridae</taxon>
        <taxon>Pentapetalae</taxon>
        <taxon>asterids</taxon>
        <taxon>campanulids</taxon>
        <taxon>Asterales</taxon>
        <taxon>Asteraceae</taxon>
        <taxon>Asteroideae</taxon>
        <taxon>Anthemideae</taxon>
        <taxon>Anthemidinae</taxon>
        <taxon>Tanacetum</taxon>
    </lineage>
</organism>
<gene>
    <name evidence="2" type="ORF">Tci_917269</name>
</gene>
<name>A0A699WG83_TANCI</name>
<keyword evidence="2" id="KW-0808">Transferase</keyword>
<comment type="caution">
    <text evidence="2">The sequence shown here is derived from an EMBL/GenBank/DDBJ whole genome shotgun (WGS) entry which is preliminary data.</text>
</comment>
<sequence>YVSYTAKYLIDDFLTYKKLSPSHAAFLTALSNVHDPKTFQEAQSQDVWRKAMQEELAALVENKTWSIVSLPKGKHVVGRRWVFKTKFNSVRSVDRYKARLMAQGRTQQYGVDYKETFAPVAKILVVLIYVDDLIIMGNNE</sequence>
<keyword evidence="2" id="KW-0695">RNA-directed DNA polymerase</keyword>
<dbReference type="InterPro" id="IPR013103">
    <property type="entry name" value="RVT_2"/>
</dbReference>
<accession>A0A699WG83</accession>
<feature type="non-terminal residue" evidence="2">
    <location>
        <position position="140"/>
    </location>
</feature>
<keyword evidence="2" id="KW-0548">Nucleotidyltransferase</keyword>
<protein>
    <submittedName>
        <fullName evidence="2">Putative RNA-directed DNA polymerase</fullName>
    </submittedName>
</protein>
<reference evidence="2" key="1">
    <citation type="journal article" date="2019" name="Sci. Rep.">
        <title>Draft genome of Tanacetum cinerariifolium, the natural source of mosquito coil.</title>
        <authorList>
            <person name="Yamashiro T."/>
            <person name="Shiraishi A."/>
            <person name="Satake H."/>
            <person name="Nakayama K."/>
        </authorList>
    </citation>
    <scope>NUCLEOTIDE SEQUENCE</scope>
</reference>
<proteinExistence type="predicted"/>
<evidence type="ECO:0000259" key="1">
    <source>
        <dbReference type="Pfam" id="PF07727"/>
    </source>
</evidence>
<dbReference type="Pfam" id="PF07727">
    <property type="entry name" value="RVT_2"/>
    <property type="match status" value="1"/>
</dbReference>
<dbReference type="EMBL" id="BKCJ011644978">
    <property type="protein sequence ID" value="GFD45300.1"/>
    <property type="molecule type" value="Genomic_DNA"/>
</dbReference>
<dbReference type="AlphaFoldDB" id="A0A699WG83"/>
<dbReference type="GO" id="GO:0003964">
    <property type="term" value="F:RNA-directed DNA polymerase activity"/>
    <property type="evidence" value="ECO:0007669"/>
    <property type="project" value="UniProtKB-KW"/>
</dbReference>
<feature type="non-terminal residue" evidence="2">
    <location>
        <position position="1"/>
    </location>
</feature>
<evidence type="ECO:0000313" key="2">
    <source>
        <dbReference type="EMBL" id="GFD45300.1"/>
    </source>
</evidence>